<dbReference type="InterPro" id="IPR009061">
    <property type="entry name" value="DNA-bd_dom_put_sf"/>
</dbReference>
<evidence type="ECO:0000256" key="1">
    <source>
        <dbReference type="ARBA" id="ARBA00023125"/>
    </source>
</evidence>
<sequence>MENKATYSISELATEFDITTRSIRFYEDQGLLSPRRRGQTRIYSRQDRVRLKLILRGKRLGFSLAETRELFDLWDETLSGSEKQLNLLLNKILERKAALEQQLNDIAMVRLELESAENRCNEALKELTDKKTKSEPGLNTIRQE</sequence>
<dbReference type="Pfam" id="PF13411">
    <property type="entry name" value="MerR_1"/>
    <property type="match status" value="1"/>
</dbReference>
<dbReference type="SUPFAM" id="SSF46955">
    <property type="entry name" value="Putative DNA-binding domain"/>
    <property type="match status" value="1"/>
</dbReference>
<evidence type="ECO:0000256" key="2">
    <source>
        <dbReference type="SAM" id="Coils"/>
    </source>
</evidence>
<evidence type="ECO:0000259" key="3">
    <source>
        <dbReference type="PROSITE" id="PS50937"/>
    </source>
</evidence>
<dbReference type="PANTHER" id="PTHR30204:SF58">
    <property type="entry name" value="HTH-TYPE TRANSCRIPTIONAL REGULATOR YFMP"/>
    <property type="match status" value="1"/>
</dbReference>
<protein>
    <submittedName>
        <fullName evidence="4">DNA-binding transcriptional regulator, MerR family</fullName>
    </submittedName>
</protein>
<dbReference type="SMART" id="SM00422">
    <property type="entry name" value="HTH_MERR"/>
    <property type="match status" value="1"/>
</dbReference>
<dbReference type="OrthoDB" id="9803659at2"/>
<keyword evidence="5" id="KW-1185">Reference proteome</keyword>
<reference evidence="5" key="1">
    <citation type="submission" date="2016-10" db="EMBL/GenBank/DDBJ databases">
        <authorList>
            <person name="Varghese N."/>
            <person name="Submissions S."/>
        </authorList>
    </citation>
    <scope>NUCLEOTIDE SEQUENCE [LARGE SCALE GENOMIC DNA]</scope>
    <source>
        <strain evidence="5">CGMCC 1.10971</strain>
    </source>
</reference>
<dbReference type="PANTHER" id="PTHR30204">
    <property type="entry name" value="REDOX-CYCLING DRUG-SENSING TRANSCRIPTIONAL ACTIVATOR SOXR"/>
    <property type="match status" value="1"/>
</dbReference>
<evidence type="ECO:0000313" key="5">
    <source>
        <dbReference type="Proteomes" id="UP000198623"/>
    </source>
</evidence>
<gene>
    <name evidence="4" type="ORF">SAMN05216175_10952</name>
</gene>
<organism evidence="4 5">
    <name type="scientific">Neptunomonas qingdaonensis</name>
    <dbReference type="NCBI Taxonomy" id="1045558"/>
    <lineage>
        <taxon>Bacteria</taxon>
        <taxon>Pseudomonadati</taxon>
        <taxon>Pseudomonadota</taxon>
        <taxon>Gammaproteobacteria</taxon>
        <taxon>Oceanospirillales</taxon>
        <taxon>Oceanospirillaceae</taxon>
        <taxon>Neptunomonas</taxon>
    </lineage>
</organism>
<dbReference type="GO" id="GO:0003677">
    <property type="term" value="F:DNA binding"/>
    <property type="evidence" value="ECO:0007669"/>
    <property type="project" value="UniProtKB-KW"/>
</dbReference>
<dbReference type="InterPro" id="IPR047057">
    <property type="entry name" value="MerR_fam"/>
</dbReference>
<dbReference type="PROSITE" id="PS50937">
    <property type="entry name" value="HTH_MERR_2"/>
    <property type="match status" value="1"/>
</dbReference>
<dbReference type="GO" id="GO:0003700">
    <property type="term" value="F:DNA-binding transcription factor activity"/>
    <property type="evidence" value="ECO:0007669"/>
    <property type="project" value="InterPro"/>
</dbReference>
<dbReference type="Proteomes" id="UP000198623">
    <property type="component" value="Unassembled WGS sequence"/>
</dbReference>
<keyword evidence="2" id="KW-0175">Coiled coil</keyword>
<accession>A0A1I2T2P3</accession>
<dbReference type="EMBL" id="FOOU01000009">
    <property type="protein sequence ID" value="SFG59070.1"/>
    <property type="molecule type" value="Genomic_DNA"/>
</dbReference>
<feature type="coiled-coil region" evidence="2">
    <location>
        <begin position="82"/>
        <end position="133"/>
    </location>
</feature>
<proteinExistence type="predicted"/>
<dbReference type="AlphaFoldDB" id="A0A1I2T2P3"/>
<dbReference type="Gene3D" id="1.10.1660.10">
    <property type="match status" value="1"/>
</dbReference>
<dbReference type="STRING" id="1045558.SAMN05216175_10952"/>
<evidence type="ECO:0000313" key="4">
    <source>
        <dbReference type="EMBL" id="SFG59070.1"/>
    </source>
</evidence>
<dbReference type="CDD" id="cd04776">
    <property type="entry name" value="HTH_GnyR"/>
    <property type="match status" value="1"/>
</dbReference>
<dbReference type="InterPro" id="IPR000551">
    <property type="entry name" value="MerR-type_HTH_dom"/>
</dbReference>
<dbReference type="RefSeq" id="WP_090728596.1">
    <property type="nucleotide sequence ID" value="NZ_FOOU01000009.1"/>
</dbReference>
<name>A0A1I2T2P3_9GAMM</name>
<keyword evidence="1 4" id="KW-0238">DNA-binding</keyword>
<feature type="domain" description="HTH merR-type" evidence="3">
    <location>
        <begin position="6"/>
        <end position="73"/>
    </location>
</feature>